<protein>
    <submittedName>
        <fullName evidence="1">Uncharacterized protein</fullName>
    </submittedName>
</protein>
<dbReference type="EMBL" id="FUXI01000021">
    <property type="protein sequence ID" value="SJZ91187.1"/>
    <property type="molecule type" value="Genomic_DNA"/>
</dbReference>
<evidence type="ECO:0000313" key="2">
    <source>
        <dbReference type="Proteomes" id="UP000190328"/>
    </source>
</evidence>
<dbReference type="Gene3D" id="3.40.630.30">
    <property type="match status" value="1"/>
</dbReference>
<dbReference type="STRING" id="263852.SAMN02745116_01801"/>
<accession>A0A1T4PIQ1</accession>
<keyword evidence="2" id="KW-1185">Reference proteome</keyword>
<dbReference type="AlphaFoldDB" id="A0A1T4PIQ1"/>
<gene>
    <name evidence="1" type="ORF">SAMN02745116_01801</name>
</gene>
<name>A0A1T4PIQ1_9ENTE</name>
<reference evidence="1 2" key="1">
    <citation type="submission" date="2017-02" db="EMBL/GenBank/DDBJ databases">
        <authorList>
            <person name="Peterson S.W."/>
        </authorList>
    </citation>
    <scope>NUCLEOTIDE SEQUENCE [LARGE SCALE GENOMIC DNA]</scope>
    <source>
        <strain evidence="1 2">ATCC BAA-1030</strain>
    </source>
</reference>
<dbReference type="Proteomes" id="UP000190328">
    <property type="component" value="Unassembled WGS sequence"/>
</dbReference>
<evidence type="ECO:0000313" key="1">
    <source>
        <dbReference type="EMBL" id="SJZ91187.1"/>
    </source>
</evidence>
<dbReference type="InterPro" id="IPR016181">
    <property type="entry name" value="Acyl_CoA_acyltransferase"/>
</dbReference>
<proteinExistence type="predicted"/>
<sequence>MRKIENQKKLLYKQLALDYVTPFEELMRQRTIFQTAEPKDEMRFWAKSDGCIALLDGKMFVRTNCEKLTNKLQELYALEENQWFMEEVNLVKLRKVLDDFGFEIAGVAPFFIPNTEENVSLGEEIQFFSPEEILQFKEDKRFVHSFSFDEAFPDKLGAAFIEQGEMLAVAGASEGGRFAWEVGVELLSEKAKGRGIASKLVRAMKNKTLADYPENLLLYGTQFSHVKSMNVAIQAGFTIGFTEIRWTKKA</sequence>
<dbReference type="SUPFAM" id="SSF55729">
    <property type="entry name" value="Acyl-CoA N-acyltransferases (Nat)"/>
    <property type="match status" value="1"/>
</dbReference>
<organism evidence="1 2">
    <name type="scientific">Pilibacter termitis</name>
    <dbReference type="NCBI Taxonomy" id="263852"/>
    <lineage>
        <taxon>Bacteria</taxon>
        <taxon>Bacillati</taxon>
        <taxon>Bacillota</taxon>
        <taxon>Bacilli</taxon>
        <taxon>Lactobacillales</taxon>
        <taxon>Enterococcaceae</taxon>
        <taxon>Pilibacter</taxon>
    </lineage>
</organism>